<protein>
    <submittedName>
        <fullName evidence="2">RidA family protein</fullName>
    </submittedName>
</protein>
<evidence type="ECO:0000313" key="3">
    <source>
        <dbReference type="Proteomes" id="UP001209803"/>
    </source>
</evidence>
<dbReference type="SUPFAM" id="SSF55298">
    <property type="entry name" value="YjgF-like"/>
    <property type="match status" value="1"/>
</dbReference>
<dbReference type="Gene3D" id="3.30.1330.40">
    <property type="entry name" value="RutC-like"/>
    <property type="match status" value="1"/>
</dbReference>
<reference evidence="2 3" key="1">
    <citation type="submission" date="2023-03" db="EMBL/GenBank/DDBJ databases">
        <title>Roseibium porphyridii sp. nov. and Roseibium rhodosorbium sp. nov. isolated from marine algae, Porphyridium cruentum and Rhodosorus marinus, respectively.</title>
        <authorList>
            <person name="Lee M.W."/>
            <person name="Choi B.J."/>
            <person name="Lee J.K."/>
            <person name="Choi D.G."/>
            <person name="Baek J.H."/>
            <person name="Bayburt H."/>
            <person name="Kim J.M."/>
            <person name="Han D.M."/>
            <person name="Kim K.H."/>
            <person name="Jeon C.O."/>
        </authorList>
    </citation>
    <scope>NUCLEOTIDE SEQUENCE [LARGE SCALE GENOMIC DNA]</scope>
    <source>
        <strain evidence="2 3">KMA01</strain>
    </source>
</reference>
<organism evidence="2 3">
    <name type="scientific">Roseibium porphyridii</name>
    <dbReference type="NCBI Taxonomy" id="2866279"/>
    <lineage>
        <taxon>Bacteria</taxon>
        <taxon>Pseudomonadati</taxon>
        <taxon>Pseudomonadota</taxon>
        <taxon>Alphaproteobacteria</taxon>
        <taxon>Hyphomicrobiales</taxon>
        <taxon>Stappiaceae</taxon>
        <taxon>Roseibium</taxon>
    </lineage>
</organism>
<dbReference type="PANTHER" id="PTHR11803">
    <property type="entry name" value="2-IMINOBUTANOATE/2-IMINOPROPANOATE DEAMINASE RIDA"/>
    <property type="match status" value="1"/>
</dbReference>
<dbReference type="CDD" id="cd02198">
    <property type="entry name" value="YjgH_like"/>
    <property type="match status" value="1"/>
</dbReference>
<dbReference type="EMBL" id="CP120863">
    <property type="protein sequence ID" value="WFE87967.1"/>
    <property type="molecule type" value="Genomic_DNA"/>
</dbReference>
<dbReference type="InterPro" id="IPR035959">
    <property type="entry name" value="RutC-like_sf"/>
</dbReference>
<dbReference type="InterPro" id="IPR006175">
    <property type="entry name" value="YjgF/YER057c/UK114"/>
</dbReference>
<proteinExistence type="inferred from homology"/>
<dbReference type="InterPro" id="IPR038743">
    <property type="entry name" value="YjgH-like"/>
</dbReference>
<gene>
    <name evidence="2" type="ORF">K1718_17580</name>
</gene>
<evidence type="ECO:0000256" key="1">
    <source>
        <dbReference type="ARBA" id="ARBA00010552"/>
    </source>
</evidence>
<comment type="similarity">
    <text evidence="1">Belongs to the RutC family.</text>
</comment>
<dbReference type="Proteomes" id="UP001209803">
    <property type="component" value="Chromosome"/>
</dbReference>
<dbReference type="RefSeq" id="WP_265681372.1">
    <property type="nucleotide sequence ID" value="NZ_CP120863.1"/>
</dbReference>
<dbReference type="PANTHER" id="PTHR11803:SF58">
    <property type="entry name" value="PROTEIN HMF1-RELATED"/>
    <property type="match status" value="1"/>
</dbReference>
<evidence type="ECO:0000313" key="2">
    <source>
        <dbReference type="EMBL" id="WFE87967.1"/>
    </source>
</evidence>
<dbReference type="Pfam" id="PF01042">
    <property type="entry name" value="Ribonuc_L-PSP"/>
    <property type="match status" value="1"/>
</dbReference>
<name>A0ABY8EY16_9HYPH</name>
<sequence length="133" mass="14739">MKDRAIVPDELEGYYSDWKMSPGLACGDFLFFSGFTGADADGNLSDDPETQIRMAFRKVGLVLAKAGLSYNALVEMTSYHVGLKEHLELFKQIRAEYVEEPYPAWTAIEVAGFVRDGAVIEIKAVANRVPKSD</sequence>
<accession>A0ABY8EY16</accession>
<keyword evidence="3" id="KW-1185">Reference proteome</keyword>